<keyword evidence="2" id="KW-1185">Reference proteome</keyword>
<dbReference type="AlphaFoldDB" id="A0A838L954"/>
<comment type="caution">
    <text evidence="1">The sequence shown here is derived from an EMBL/GenBank/DDBJ whole genome shotgun (WGS) entry which is preliminary data.</text>
</comment>
<dbReference type="RefSeq" id="WP_160365300.1">
    <property type="nucleotide sequence ID" value="NZ_JACEIB010000025.1"/>
</dbReference>
<organism evidence="1 2">
    <name type="scientific">Sphingomonas chungangi</name>
    <dbReference type="NCBI Taxonomy" id="2683589"/>
    <lineage>
        <taxon>Bacteria</taxon>
        <taxon>Pseudomonadati</taxon>
        <taxon>Pseudomonadota</taxon>
        <taxon>Alphaproteobacteria</taxon>
        <taxon>Sphingomonadales</taxon>
        <taxon>Sphingomonadaceae</taxon>
        <taxon>Sphingomonas</taxon>
    </lineage>
</organism>
<accession>A0A838L954</accession>
<sequence>MSAAPAAAQNSNLIGLSCSGSQTSNFADQNKTLSADIAMHFVIDPNLKKIYQLDDQYSGKLEDFCGGKPCIVAIDDAAITVKQSYREPDPQSPSLLNFFADTMVIRRYDGNITQTWDSHGEANGRKFAFVHQDFSGQCEKEAPQMNAARKF</sequence>
<dbReference type="Proteomes" id="UP000570166">
    <property type="component" value="Unassembled WGS sequence"/>
</dbReference>
<evidence type="ECO:0000313" key="2">
    <source>
        <dbReference type="Proteomes" id="UP000570166"/>
    </source>
</evidence>
<reference evidence="1 2" key="1">
    <citation type="submission" date="2020-07" db="EMBL/GenBank/DDBJ databases">
        <authorList>
            <person name="Sun Q."/>
        </authorList>
    </citation>
    <scope>NUCLEOTIDE SEQUENCE [LARGE SCALE GENOMIC DNA]</scope>
    <source>
        <strain evidence="1 2">CGMCC 1.13654</strain>
    </source>
</reference>
<proteinExistence type="predicted"/>
<gene>
    <name evidence="1" type="ORF">HZF05_14535</name>
</gene>
<dbReference type="EMBL" id="JACEIB010000025">
    <property type="protein sequence ID" value="MBA2935302.1"/>
    <property type="molecule type" value="Genomic_DNA"/>
</dbReference>
<protein>
    <submittedName>
        <fullName evidence="1">Uncharacterized protein</fullName>
    </submittedName>
</protein>
<evidence type="ECO:0000313" key="1">
    <source>
        <dbReference type="EMBL" id="MBA2935302.1"/>
    </source>
</evidence>
<name>A0A838L954_9SPHN</name>